<keyword evidence="1 4" id="KW-0489">Methyltransferase</keyword>
<dbReference type="PROSITE" id="PS51687">
    <property type="entry name" value="SAM_MT_RNA_M5U"/>
    <property type="match status" value="1"/>
</dbReference>
<proteinExistence type="inferred from homology"/>
<dbReference type="CDD" id="cd02440">
    <property type="entry name" value="AdoMet_MTases"/>
    <property type="match status" value="1"/>
</dbReference>
<evidence type="ECO:0000256" key="2">
    <source>
        <dbReference type="ARBA" id="ARBA00022679"/>
    </source>
</evidence>
<gene>
    <name evidence="8" type="ORF">O4220_07670</name>
</gene>
<feature type="binding site" evidence="4">
    <location>
        <position position="257"/>
    </location>
    <ligand>
        <name>S-adenosyl-L-methionine</name>
        <dbReference type="ChEBI" id="CHEBI:59789"/>
    </ligand>
</feature>
<dbReference type="Pfam" id="PF01938">
    <property type="entry name" value="TRAM"/>
    <property type="match status" value="1"/>
</dbReference>
<feature type="compositionally biased region" description="Low complexity" evidence="6">
    <location>
        <begin position="205"/>
        <end position="226"/>
    </location>
</feature>
<feature type="binding site" evidence="4">
    <location>
        <position position="353"/>
    </location>
    <ligand>
        <name>S-adenosyl-L-methionine</name>
        <dbReference type="ChEBI" id="CHEBI:59789"/>
    </ligand>
</feature>
<dbReference type="InterPro" id="IPR030390">
    <property type="entry name" value="MeTrfase_TrmA_AS"/>
</dbReference>
<keyword evidence="2 4" id="KW-0808">Transferase</keyword>
<evidence type="ECO:0000256" key="5">
    <source>
        <dbReference type="PROSITE-ProRule" id="PRU10015"/>
    </source>
</evidence>
<dbReference type="Pfam" id="PF05958">
    <property type="entry name" value="tRNA_U5-meth_tr"/>
    <property type="match status" value="1"/>
</dbReference>
<feature type="domain" description="TRAM" evidence="7">
    <location>
        <begin position="3"/>
        <end position="62"/>
    </location>
</feature>
<comment type="similarity">
    <text evidence="4">Belongs to the class I-like SAM-binding methyltransferase superfamily. RNA M5U methyltransferase family.</text>
</comment>
<name>A0ABT4MBQ8_9NOCA</name>
<sequence>MTESWFGLLLEVELGAPGHGGFCVARHEGRVVFVRHGLPGERVVARVTEDRGGSFCRADAVEILSASADRVDTRCPIAGPGGSGCCDYSHATADAGRRLKSFVVAEQLRRVAGVEREVRVEELPGTGDGTGWRTRVRLAVDSSGRPGYHRYRSSSIVNELSCPQMDSAAFEGLSGQQWRPGAELQVVLDGAGTRHVVEVAPAQISTTGRRSPGRRGASARRAASSRARPEKAVIGSGRVTEYVSDRAWTLDATGFWQAHRGAAQVYTEVVTEWADASPGDGAWDLYGGVGVFAASLAVGVGQEGHVTSVEFSRRAAEDGRSALADLTQVSFVPGRVERSMDALAEPVAVAVLDPPRAGAGRDVIDALAARGPRSVVHVGCDPASFARDVSLYRAAGYELTDIRAFDAFPLTSHVECIGRFVRK</sequence>
<evidence type="ECO:0000259" key="7">
    <source>
        <dbReference type="PROSITE" id="PS50926"/>
    </source>
</evidence>
<keyword evidence="9" id="KW-1185">Reference proteome</keyword>
<keyword evidence="3 4" id="KW-0949">S-adenosyl-L-methionine</keyword>
<dbReference type="Gene3D" id="3.40.50.150">
    <property type="entry name" value="Vaccinia Virus protein VP39"/>
    <property type="match status" value="1"/>
</dbReference>
<evidence type="ECO:0000256" key="4">
    <source>
        <dbReference type="PROSITE-ProRule" id="PRU01024"/>
    </source>
</evidence>
<dbReference type="SUPFAM" id="SSF53335">
    <property type="entry name" value="S-adenosyl-L-methionine-dependent methyltransferases"/>
    <property type="match status" value="1"/>
</dbReference>
<dbReference type="PROSITE" id="PS01230">
    <property type="entry name" value="TRMA_1"/>
    <property type="match status" value="1"/>
</dbReference>
<dbReference type="RefSeq" id="WP_269603078.1">
    <property type="nucleotide sequence ID" value="NZ_JAPWIJ010000003.1"/>
</dbReference>
<dbReference type="EMBL" id="JAPWIJ010000003">
    <property type="protein sequence ID" value="MCZ4518391.1"/>
    <property type="molecule type" value="Genomic_DNA"/>
</dbReference>
<dbReference type="InterPro" id="IPR029063">
    <property type="entry name" value="SAM-dependent_MTases_sf"/>
</dbReference>
<reference evidence="8" key="1">
    <citation type="submission" date="2022-12" db="EMBL/GenBank/DDBJ databases">
        <authorList>
            <person name="Krivoruchko A.V."/>
            <person name="Elkin A."/>
        </authorList>
    </citation>
    <scope>NUCLEOTIDE SEQUENCE</scope>
    <source>
        <strain evidence="8">IEGM 1391</strain>
    </source>
</reference>
<comment type="caution">
    <text evidence="8">The sequence shown here is derived from an EMBL/GenBank/DDBJ whole genome shotgun (WGS) entry which is preliminary data.</text>
</comment>
<feature type="active site" evidence="5">
    <location>
        <position position="380"/>
    </location>
</feature>
<evidence type="ECO:0000313" key="8">
    <source>
        <dbReference type="EMBL" id="MCZ4518391.1"/>
    </source>
</evidence>
<dbReference type="InterPro" id="IPR002792">
    <property type="entry name" value="TRAM_dom"/>
</dbReference>
<feature type="binding site" evidence="4">
    <location>
        <position position="286"/>
    </location>
    <ligand>
        <name>S-adenosyl-L-methionine</name>
        <dbReference type="ChEBI" id="CHEBI:59789"/>
    </ligand>
</feature>
<dbReference type="PANTHER" id="PTHR11061">
    <property type="entry name" value="RNA M5U METHYLTRANSFERASE"/>
    <property type="match status" value="1"/>
</dbReference>
<evidence type="ECO:0000256" key="3">
    <source>
        <dbReference type="ARBA" id="ARBA00022691"/>
    </source>
</evidence>
<dbReference type="InterPro" id="IPR012340">
    <property type="entry name" value="NA-bd_OB-fold"/>
</dbReference>
<feature type="binding site" evidence="4">
    <location>
        <position position="310"/>
    </location>
    <ligand>
        <name>S-adenosyl-L-methionine</name>
        <dbReference type="ChEBI" id="CHEBI:59789"/>
    </ligand>
</feature>
<accession>A0ABT4MBQ8</accession>
<dbReference type="PROSITE" id="PS50926">
    <property type="entry name" value="TRAM"/>
    <property type="match status" value="1"/>
</dbReference>
<organism evidence="8 9">
    <name type="scientific">Rhodococcus ruber</name>
    <dbReference type="NCBI Taxonomy" id="1830"/>
    <lineage>
        <taxon>Bacteria</taxon>
        <taxon>Bacillati</taxon>
        <taxon>Actinomycetota</taxon>
        <taxon>Actinomycetes</taxon>
        <taxon>Mycobacteriales</taxon>
        <taxon>Nocardiaceae</taxon>
        <taxon>Rhodococcus</taxon>
    </lineage>
</organism>
<dbReference type="Gene3D" id="2.40.50.140">
    <property type="entry name" value="Nucleic acid-binding proteins"/>
    <property type="match status" value="1"/>
</dbReference>
<evidence type="ECO:0000313" key="9">
    <source>
        <dbReference type="Proteomes" id="UP001081071"/>
    </source>
</evidence>
<evidence type="ECO:0000256" key="1">
    <source>
        <dbReference type="ARBA" id="ARBA00022603"/>
    </source>
</evidence>
<feature type="active site" description="Nucleophile" evidence="4">
    <location>
        <position position="380"/>
    </location>
</feature>
<protein>
    <submittedName>
        <fullName evidence="8">TRAM domain-containing protein</fullName>
    </submittedName>
</protein>
<dbReference type="InterPro" id="IPR010280">
    <property type="entry name" value="U5_MeTrfase_fam"/>
</dbReference>
<feature type="region of interest" description="Disordered" evidence="6">
    <location>
        <begin position="204"/>
        <end position="228"/>
    </location>
</feature>
<dbReference type="SUPFAM" id="SSF50249">
    <property type="entry name" value="Nucleic acid-binding proteins"/>
    <property type="match status" value="1"/>
</dbReference>
<dbReference type="Proteomes" id="UP001081071">
    <property type="component" value="Unassembled WGS sequence"/>
</dbReference>
<evidence type="ECO:0000256" key="6">
    <source>
        <dbReference type="SAM" id="MobiDB-lite"/>
    </source>
</evidence>
<dbReference type="Gene3D" id="2.40.50.1070">
    <property type="match status" value="1"/>
</dbReference>
<dbReference type="PANTHER" id="PTHR11061:SF30">
    <property type="entry name" value="TRNA (URACIL(54)-C(5))-METHYLTRANSFERASE"/>
    <property type="match status" value="1"/>
</dbReference>